<dbReference type="GO" id="GO:0003755">
    <property type="term" value="F:peptidyl-prolyl cis-trans isomerase activity"/>
    <property type="evidence" value="ECO:0007669"/>
    <property type="project" value="UniProtKB-KW"/>
</dbReference>
<keyword evidence="5 10" id="KW-0963">Cytoplasm</keyword>
<dbReference type="CDD" id="cd04087">
    <property type="entry name" value="PTPA"/>
    <property type="match status" value="1"/>
</dbReference>
<evidence type="ECO:0000256" key="1">
    <source>
        <dbReference type="ARBA" id="ARBA00000971"/>
    </source>
</evidence>
<evidence type="ECO:0000256" key="11">
    <source>
        <dbReference type="SAM" id="MobiDB-lite"/>
    </source>
</evidence>
<protein>
    <recommendedName>
        <fullName evidence="10">Serine/threonine-protein phosphatase 2A activator</fullName>
        <ecNumber evidence="10">5.2.1.8</ecNumber>
    </recommendedName>
    <alternativeName>
        <fullName evidence="10">Phosphotyrosyl phosphatase activator</fullName>
    </alternativeName>
</protein>
<dbReference type="GO" id="GO:0008160">
    <property type="term" value="F:protein tyrosine phosphatase activator activity"/>
    <property type="evidence" value="ECO:0007669"/>
    <property type="project" value="TreeGrafter"/>
</dbReference>
<dbReference type="InterPro" id="IPR043170">
    <property type="entry name" value="PTPA_C_lid"/>
</dbReference>
<feature type="compositionally biased region" description="Polar residues" evidence="11">
    <location>
        <begin position="410"/>
        <end position="419"/>
    </location>
</feature>
<proteinExistence type="inferred from homology"/>
<dbReference type="Pfam" id="PF03095">
    <property type="entry name" value="PTPA"/>
    <property type="match status" value="1"/>
</dbReference>
<dbReference type="SUPFAM" id="SSF140984">
    <property type="entry name" value="PTPA-like"/>
    <property type="match status" value="1"/>
</dbReference>
<dbReference type="Proteomes" id="UP000799429">
    <property type="component" value="Unassembled WGS sequence"/>
</dbReference>
<evidence type="ECO:0000313" key="12">
    <source>
        <dbReference type="EMBL" id="KAF2837660.1"/>
    </source>
</evidence>
<evidence type="ECO:0000256" key="6">
    <source>
        <dbReference type="ARBA" id="ARBA00023110"/>
    </source>
</evidence>
<organism evidence="12 13">
    <name type="scientific">Patellaria atrata CBS 101060</name>
    <dbReference type="NCBI Taxonomy" id="1346257"/>
    <lineage>
        <taxon>Eukaryota</taxon>
        <taxon>Fungi</taxon>
        <taxon>Dikarya</taxon>
        <taxon>Ascomycota</taxon>
        <taxon>Pezizomycotina</taxon>
        <taxon>Dothideomycetes</taxon>
        <taxon>Dothideomycetes incertae sedis</taxon>
        <taxon>Patellariales</taxon>
        <taxon>Patellariaceae</taxon>
        <taxon>Patellaria</taxon>
    </lineage>
</organism>
<comment type="caution">
    <text evidence="12">The sequence shown here is derived from an EMBL/GenBank/DDBJ whole genome shotgun (WGS) entry which is preliminary data.</text>
</comment>
<dbReference type="FunFam" id="1.20.120.1150:FF:000003">
    <property type="entry name" value="Serine/threonine-protein phosphatase 2A activator"/>
    <property type="match status" value="1"/>
</dbReference>
<evidence type="ECO:0000256" key="9">
    <source>
        <dbReference type="ARBA" id="ARBA00025287"/>
    </source>
</evidence>
<comment type="catalytic activity">
    <reaction evidence="1 10">
        <text>[protein]-peptidylproline (omega=180) = [protein]-peptidylproline (omega=0)</text>
        <dbReference type="Rhea" id="RHEA:16237"/>
        <dbReference type="Rhea" id="RHEA-COMP:10747"/>
        <dbReference type="Rhea" id="RHEA-COMP:10748"/>
        <dbReference type="ChEBI" id="CHEBI:83833"/>
        <dbReference type="ChEBI" id="CHEBI:83834"/>
        <dbReference type="EC" id="5.2.1.8"/>
    </reaction>
</comment>
<name>A0A9P4VPU3_9PEZI</name>
<dbReference type="GO" id="GO:0005634">
    <property type="term" value="C:nucleus"/>
    <property type="evidence" value="ECO:0007669"/>
    <property type="project" value="UniProtKB-SubCell"/>
</dbReference>
<keyword evidence="13" id="KW-1185">Reference proteome</keyword>
<comment type="subcellular location">
    <subcellularLocation>
        <location evidence="3 10">Cytoplasm</location>
    </subcellularLocation>
    <subcellularLocation>
        <location evidence="2">Nucleus</location>
    </subcellularLocation>
</comment>
<dbReference type="InterPro" id="IPR004327">
    <property type="entry name" value="Phstyr_phstse_ac"/>
</dbReference>
<keyword evidence="6 10" id="KW-0697">Rotamase</keyword>
<dbReference type="GO" id="GO:0007052">
    <property type="term" value="P:mitotic spindle organization"/>
    <property type="evidence" value="ECO:0007669"/>
    <property type="project" value="TreeGrafter"/>
</dbReference>
<evidence type="ECO:0000256" key="10">
    <source>
        <dbReference type="RuleBase" id="RU361210"/>
    </source>
</evidence>
<dbReference type="PANTHER" id="PTHR10012:SF3">
    <property type="entry name" value="SERINE_THREONINE-PROTEIN PHOSPHATASE 2A ACTIVATOR 1"/>
    <property type="match status" value="1"/>
</dbReference>
<evidence type="ECO:0000256" key="4">
    <source>
        <dbReference type="ARBA" id="ARBA00011019"/>
    </source>
</evidence>
<feature type="compositionally biased region" description="Polar residues" evidence="11">
    <location>
        <begin position="460"/>
        <end position="470"/>
    </location>
</feature>
<evidence type="ECO:0000256" key="5">
    <source>
        <dbReference type="ARBA" id="ARBA00022490"/>
    </source>
</evidence>
<keyword evidence="7 10" id="KW-0413">Isomerase</keyword>
<dbReference type="PANTHER" id="PTHR10012">
    <property type="entry name" value="SERINE/THREONINE-PROTEIN PHOSPHATASE 2A REGULATORY SUBUNIT B"/>
    <property type="match status" value="1"/>
</dbReference>
<dbReference type="OrthoDB" id="16120at2759"/>
<evidence type="ECO:0000256" key="3">
    <source>
        <dbReference type="ARBA" id="ARBA00004496"/>
    </source>
</evidence>
<dbReference type="Gene3D" id="1.20.120.1150">
    <property type="match status" value="1"/>
</dbReference>
<gene>
    <name evidence="12" type="ORF">M501DRAFT_937516</name>
</gene>
<dbReference type="EMBL" id="MU006099">
    <property type="protein sequence ID" value="KAF2837660.1"/>
    <property type="molecule type" value="Genomic_DNA"/>
</dbReference>
<feature type="region of interest" description="Disordered" evidence="11">
    <location>
        <begin position="375"/>
        <end position="490"/>
    </location>
</feature>
<evidence type="ECO:0000256" key="8">
    <source>
        <dbReference type="ARBA" id="ARBA00023242"/>
    </source>
</evidence>
<evidence type="ECO:0000313" key="13">
    <source>
        <dbReference type="Proteomes" id="UP000799429"/>
    </source>
</evidence>
<keyword evidence="8" id="KW-0539">Nucleus</keyword>
<dbReference type="GO" id="GO:0000159">
    <property type="term" value="C:protein phosphatase type 2A complex"/>
    <property type="evidence" value="ECO:0007669"/>
    <property type="project" value="TreeGrafter"/>
</dbReference>
<sequence length="490" mass="54045">MTLNPAQASSLRVFEQNETASFQVPSKKINEGEDVLFWLKSRAYADIMTFILQLNAAMFPSKISRTDSHDSGVQIWELDTPVVKFSPTVERLQTLICKLDSIIEEAPPDKGPRRFGNISFRRWYEIVNSRLQALLDECLPSEVLYFGNPIDGDTSSKDELSAYLYDSFGSAQRLDYGTGHELSFLAFLAGIWKLHGFATGEPGVEERGIVLGVIEPYLRLIRRLILTYNLEPAGSHGVWGLDDHSFIPYILGSAQLSPAVASLADIPTEGSLPGAPNPADVAKSPIVERERKKNLYFGAVGFIYDVKKGPFWEHSSVLYDISGVKAGWAKINKGMLKMYNAEVLSKFPVVQHFPFGALFRWERDPNALPAESSIHMTSEPTRHPAVSVGTGNPSRPSMHESSRAPWALNPRSSTATPTSRFPIVPSAQRTSMEKTTRAPWAVNSSAAHSVLPVPRPGTPSAFSSGGSTTVPWARQEEIDSRTKTGSRRIP</sequence>
<dbReference type="InterPro" id="IPR037218">
    <property type="entry name" value="PTPA_sf"/>
</dbReference>
<dbReference type="EC" id="5.2.1.8" evidence="10"/>
<dbReference type="AlphaFoldDB" id="A0A9P4VPU3"/>
<comment type="similarity">
    <text evidence="4 10">Belongs to the PTPA-type PPIase family.</text>
</comment>
<accession>A0A9P4VPU3</accession>
<evidence type="ECO:0000256" key="2">
    <source>
        <dbReference type="ARBA" id="ARBA00004123"/>
    </source>
</evidence>
<dbReference type="GO" id="GO:0005737">
    <property type="term" value="C:cytoplasm"/>
    <property type="evidence" value="ECO:0007669"/>
    <property type="project" value="UniProtKB-SubCell"/>
</dbReference>
<evidence type="ECO:0000256" key="7">
    <source>
        <dbReference type="ARBA" id="ARBA00023235"/>
    </source>
</evidence>
<reference evidence="12" key="1">
    <citation type="journal article" date="2020" name="Stud. Mycol.">
        <title>101 Dothideomycetes genomes: a test case for predicting lifestyles and emergence of pathogens.</title>
        <authorList>
            <person name="Haridas S."/>
            <person name="Albert R."/>
            <person name="Binder M."/>
            <person name="Bloem J."/>
            <person name="Labutti K."/>
            <person name="Salamov A."/>
            <person name="Andreopoulos B."/>
            <person name="Baker S."/>
            <person name="Barry K."/>
            <person name="Bills G."/>
            <person name="Bluhm B."/>
            <person name="Cannon C."/>
            <person name="Castanera R."/>
            <person name="Culley D."/>
            <person name="Daum C."/>
            <person name="Ezra D."/>
            <person name="Gonzalez J."/>
            <person name="Henrissat B."/>
            <person name="Kuo A."/>
            <person name="Liang C."/>
            <person name="Lipzen A."/>
            <person name="Lutzoni F."/>
            <person name="Magnuson J."/>
            <person name="Mondo S."/>
            <person name="Nolan M."/>
            <person name="Ohm R."/>
            <person name="Pangilinan J."/>
            <person name="Park H.-J."/>
            <person name="Ramirez L."/>
            <person name="Alfaro M."/>
            <person name="Sun H."/>
            <person name="Tritt A."/>
            <person name="Yoshinaga Y."/>
            <person name="Zwiers L.-H."/>
            <person name="Turgeon B."/>
            <person name="Goodwin S."/>
            <person name="Spatafora J."/>
            <person name="Crous P."/>
            <person name="Grigoriev I."/>
        </authorList>
    </citation>
    <scope>NUCLEOTIDE SEQUENCE</scope>
    <source>
        <strain evidence="12">CBS 101060</strain>
    </source>
</reference>
<comment type="function">
    <text evidence="9">PPIases accelerate the folding of proteins. It catalyzes the cis-trans isomerization of proline imidic peptide bonds in oligopeptides. Acts as a regulatory subunit for PP2A-like phosphatases modulating their activity or substrate specificity, probably by inducing a conformational change in the catalytic subunit, a direct target of the PPIase. Can reactivate inactive phosphatase PP2A-phosphatase methylesterase complexes (PP2Ai) in presence of ATP and Mg(2+) by dissociating the inactive form from the complex.</text>
</comment>